<name>A0ABX0NL00_9BURK</name>
<sequence length="143" mass="15567">MMESKQLTGLAVSSALPVPQVGRTEPTLPIDAKQKYFVGMFSGVFPSIESAISDARLPPETMAMGEWPALPGSSKILAFKVPPGTIDDENDVAILIIEPLADGKVILWSSGTDLTREQREEAEDDVVNFLEITGGEYKIFERL</sequence>
<proteinExistence type="predicted"/>
<gene>
    <name evidence="1" type="ORF">F2P45_00295</name>
</gene>
<dbReference type="Proteomes" id="UP000609726">
    <property type="component" value="Unassembled WGS sequence"/>
</dbReference>
<dbReference type="RefSeq" id="WP_166869785.1">
    <property type="nucleotide sequence ID" value="NZ_WHJH01000001.1"/>
</dbReference>
<protein>
    <submittedName>
        <fullName evidence="1">Uncharacterized protein</fullName>
    </submittedName>
</protein>
<reference evidence="1 2" key="1">
    <citation type="submission" date="2019-10" db="EMBL/GenBank/DDBJ databases">
        <title>Taxonomy of Antarctic Massilia spp.: description of Massilia rubra sp. nov., Massilia aquatica sp. nov., Massilia mucilaginosa sp. nov., Massilia frigida sp. nov. isolated from streams, lakes and regoliths.</title>
        <authorList>
            <person name="Holochova P."/>
            <person name="Sedlacek I."/>
            <person name="Kralova S."/>
            <person name="Maslanova I."/>
            <person name="Busse H.-J."/>
            <person name="Stankova E."/>
            <person name="Vrbovska V."/>
            <person name="Kovarovic V."/>
            <person name="Bartak M."/>
            <person name="Svec P."/>
            <person name="Pantucek R."/>
        </authorList>
    </citation>
    <scope>NUCLEOTIDE SEQUENCE [LARGE SCALE GENOMIC DNA]</scope>
    <source>
        <strain evidence="1 2">CCM 8733</strain>
    </source>
</reference>
<accession>A0ABX0NL00</accession>
<evidence type="ECO:0000313" key="1">
    <source>
        <dbReference type="EMBL" id="NHZ87479.1"/>
    </source>
</evidence>
<keyword evidence="2" id="KW-1185">Reference proteome</keyword>
<evidence type="ECO:0000313" key="2">
    <source>
        <dbReference type="Proteomes" id="UP000609726"/>
    </source>
</evidence>
<dbReference type="EMBL" id="WHJH01000001">
    <property type="protein sequence ID" value="NHZ87479.1"/>
    <property type="molecule type" value="Genomic_DNA"/>
</dbReference>
<organism evidence="1 2">
    <name type="scientific">Massilia mucilaginosa</name>
    <dbReference type="NCBI Taxonomy" id="2609282"/>
    <lineage>
        <taxon>Bacteria</taxon>
        <taxon>Pseudomonadati</taxon>
        <taxon>Pseudomonadota</taxon>
        <taxon>Betaproteobacteria</taxon>
        <taxon>Burkholderiales</taxon>
        <taxon>Oxalobacteraceae</taxon>
        <taxon>Telluria group</taxon>
        <taxon>Massilia</taxon>
    </lineage>
</organism>
<comment type="caution">
    <text evidence="1">The sequence shown here is derived from an EMBL/GenBank/DDBJ whole genome shotgun (WGS) entry which is preliminary data.</text>
</comment>